<name>A0ABN3Y3R4_9ACTN</name>
<dbReference type="RefSeq" id="WP_344898667.1">
    <property type="nucleotide sequence ID" value="NZ_BAAAWD010000013.1"/>
</dbReference>
<feature type="domain" description="BioF2-like acetyltransferase" evidence="1">
    <location>
        <begin position="203"/>
        <end position="333"/>
    </location>
</feature>
<sequence>MSVEGSTTTLTNPRVPGEPAGRYRVELARGVAAVDRDAWNDVVNRCAGAIFYAWEWLAAFEESPPGVFEPAHLLAYDGEDLVGVCPAYLVHHCPRLEYALTLGAPIDLRRDGPVLLAHSLAALRGGPLALPGHRSAAHALVTGLERAAGALGAWAWGIANAPAGDLAGRLLGQGYAAAHLTTAYRLDTVATTPERYWDGLPGRRRRRLRREQRQGAEGLVIGESRPDATTMVRLAHAVLREHDTPVDVLPEPYLRSLARHLRPYERTITAADERGEVVAMFGGWQFGGEWALWIAGLQTGRYSVFEPYHAMIAHSVEAAITTDTRVLDLGRGNGVVKRRYGATGTPLFLALKAADRGRDALLHAWCRQVQARSQTSAHGLGVASRRCC</sequence>
<dbReference type="InterPro" id="IPR016181">
    <property type="entry name" value="Acyl_CoA_acyltransferase"/>
</dbReference>
<dbReference type="Proteomes" id="UP001499930">
    <property type="component" value="Unassembled WGS sequence"/>
</dbReference>
<dbReference type="EMBL" id="BAAAWD010000013">
    <property type="protein sequence ID" value="GAA3017059.1"/>
    <property type="molecule type" value="Genomic_DNA"/>
</dbReference>
<evidence type="ECO:0000313" key="3">
    <source>
        <dbReference type="Proteomes" id="UP001499930"/>
    </source>
</evidence>
<accession>A0ABN3Y3R4</accession>
<comment type="caution">
    <text evidence="2">The sequence shown here is derived from an EMBL/GenBank/DDBJ whole genome shotgun (WGS) entry which is preliminary data.</text>
</comment>
<dbReference type="Gene3D" id="3.40.630.30">
    <property type="match status" value="1"/>
</dbReference>
<keyword evidence="3" id="KW-1185">Reference proteome</keyword>
<protein>
    <recommendedName>
        <fullName evidence="1">BioF2-like acetyltransferase domain-containing protein</fullName>
    </recommendedName>
</protein>
<evidence type="ECO:0000313" key="2">
    <source>
        <dbReference type="EMBL" id="GAA3017059.1"/>
    </source>
</evidence>
<proteinExistence type="predicted"/>
<dbReference type="Pfam" id="PF13480">
    <property type="entry name" value="Acetyltransf_6"/>
    <property type="match status" value="1"/>
</dbReference>
<dbReference type="InterPro" id="IPR038740">
    <property type="entry name" value="BioF2-like_GNAT_dom"/>
</dbReference>
<organism evidence="2 3">
    <name type="scientific">Streptosporangium longisporum</name>
    <dbReference type="NCBI Taxonomy" id="46187"/>
    <lineage>
        <taxon>Bacteria</taxon>
        <taxon>Bacillati</taxon>
        <taxon>Actinomycetota</taxon>
        <taxon>Actinomycetes</taxon>
        <taxon>Streptosporangiales</taxon>
        <taxon>Streptosporangiaceae</taxon>
        <taxon>Streptosporangium</taxon>
    </lineage>
</organism>
<gene>
    <name evidence="2" type="ORF">GCM10017559_46020</name>
</gene>
<evidence type="ECO:0000259" key="1">
    <source>
        <dbReference type="Pfam" id="PF13480"/>
    </source>
</evidence>
<dbReference type="SUPFAM" id="SSF55729">
    <property type="entry name" value="Acyl-CoA N-acyltransferases (Nat)"/>
    <property type="match status" value="1"/>
</dbReference>
<reference evidence="2 3" key="1">
    <citation type="journal article" date="2019" name="Int. J. Syst. Evol. Microbiol.">
        <title>The Global Catalogue of Microorganisms (GCM) 10K type strain sequencing project: providing services to taxonomists for standard genome sequencing and annotation.</title>
        <authorList>
            <consortium name="The Broad Institute Genomics Platform"/>
            <consortium name="The Broad Institute Genome Sequencing Center for Infectious Disease"/>
            <person name="Wu L."/>
            <person name="Ma J."/>
        </authorList>
    </citation>
    <scope>NUCLEOTIDE SEQUENCE [LARGE SCALE GENOMIC DNA]</scope>
    <source>
        <strain evidence="2 3">JCM 3106</strain>
    </source>
</reference>